<accession>A0A369W2T0</accession>
<dbReference type="PANTHER" id="PTHR23088:SF27">
    <property type="entry name" value="DEAMINATED GLUTATHIONE AMIDASE"/>
    <property type="match status" value="1"/>
</dbReference>
<dbReference type="GO" id="GO:0016811">
    <property type="term" value="F:hydrolase activity, acting on carbon-nitrogen (but not peptide) bonds, in linear amides"/>
    <property type="evidence" value="ECO:0007669"/>
    <property type="project" value="InterPro"/>
</dbReference>
<organism evidence="3 4">
    <name type="scientific">Pelagibacterium lacus</name>
    <dbReference type="NCBI Taxonomy" id="2282655"/>
    <lineage>
        <taxon>Bacteria</taxon>
        <taxon>Pseudomonadati</taxon>
        <taxon>Pseudomonadota</taxon>
        <taxon>Alphaproteobacteria</taxon>
        <taxon>Hyphomicrobiales</taxon>
        <taxon>Devosiaceae</taxon>
        <taxon>Pelagibacterium</taxon>
    </lineage>
</organism>
<evidence type="ECO:0000259" key="2">
    <source>
        <dbReference type="PROSITE" id="PS50263"/>
    </source>
</evidence>
<dbReference type="EMBL" id="QQNH01000011">
    <property type="protein sequence ID" value="RDE08848.1"/>
    <property type="molecule type" value="Genomic_DNA"/>
</dbReference>
<evidence type="ECO:0000313" key="3">
    <source>
        <dbReference type="EMBL" id="RDE08848.1"/>
    </source>
</evidence>
<dbReference type="OrthoDB" id="9811121at2"/>
<dbReference type="Proteomes" id="UP000253759">
    <property type="component" value="Unassembled WGS sequence"/>
</dbReference>
<dbReference type="InterPro" id="IPR036526">
    <property type="entry name" value="C-N_Hydrolase_sf"/>
</dbReference>
<evidence type="ECO:0000256" key="1">
    <source>
        <dbReference type="ARBA" id="ARBA00022801"/>
    </source>
</evidence>
<dbReference type="SUPFAM" id="SSF56317">
    <property type="entry name" value="Carbon-nitrogen hydrolase"/>
    <property type="match status" value="1"/>
</dbReference>
<dbReference type="AlphaFoldDB" id="A0A369W2T0"/>
<dbReference type="PANTHER" id="PTHR23088">
    <property type="entry name" value="NITRILASE-RELATED"/>
    <property type="match status" value="1"/>
</dbReference>
<gene>
    <name evidence="3" type="ORF">DVH29_09615</name>
</gene>
<proteinExistence type="predicted"/>
<dbReference type="CDD" id="cd07572">
    <property type="entry name" value="nit"/>
    <property type="match status" value="1"/>
</dbReference>
<reference evidence="4" key="1">
    <citation type="submission" date="2018-07" db="EMBL/GenBank/DDBJ databases">
        <authorList>
            <person name="Liu B.-T."/>
            <person name="Du Z."/>
        </authorList>
    </citation>
    <scope>NUCLEOTIDE SEQUENCE [LARGE SCALE GENOMIC DNA]</scope>
    <source>
        <strain evidence="4">XYN52</strain>
    </source>
</reference>
<feature type="domain" description="CN hydrolase" evidence="2">
    <location>
        <begin position="2"/>
        <end position="250"/>
    </location>
</feature>
<sequence>MVSVALVQMTSGLEPEANLAEIEMRVAEARQAGAGYVLTPEMSVVFAESRDGLRQRAGGWDGNPALERLAGMARANRLYLHIGSLAVALDDGRFANRSVLFDPAGAIVATYDKIHLFDADLPGIDAYRESATYAGGGQAVVADAGAFRLGFSICYDMRFGALYRALAQAGADVIAVPAAFTVPTGRAHWHVLLRARAIETGCFILAAAQGGQHANGRATYGHSLVVAPWGEVIAEAKGDAPGLVMADLDLDAVRTARQRVPALVNGRDFAAPATQGQGFSG</sequence>
<keyword evidence="4" id="KW-1185">Reference proteome</keyword>
<keyword evidence="1 3" id="KW-0378">Hydrolase</keyword>
<dbReference type="PROSITE" id="PS50263">
    <property type="entry name" value="CN_HYDROLASE"/>
    <property type="match status" value="1"/>
</dbReference>
<name>A0A369W2T0_9HYPH</name>
<dbReference type="Pfam" id="PF00795">
    <property type="entry name" value="CN_hydrolase"/>
    <property type="match status" value="1"/>
</dbReference>
<dbReference type="RefSeq" id="WP_114645967.1">
    <property type="nucleotide sequence ID" value="NZ_QQNH01000011.1"/>
</dbReference>
<protein>
    <submittedName>
        <fullName evidence="3">Carbon-nitrogen hydrolase family protein</fullName>
    </submittedName>
</protein>
<comment type="caution">
    <text evidence="3">The sequence shown here is derived from an EMBL/GenBank/DDBJ whole genome shotgun (WGS) entry which is preliminary data.</text>
</comment>
<dbReference type="InterPro" id="IPR003010">
    <property type="entry name" value="C-N_Hydrolase"/>
</dbReference>
<dbReference type="Gene3D" id="3.60.110.10">
    <property type="entry name" value="Carbon-nitrogen hydrolase"/>
    <property type="match status" value="1"/>
</dbReference>
<evidence type="ECO:0000313" key="4">
    <source>
        <dbReference type="Proteomes" id="UP000253759"/>
    </source>
</evidence>
<dbReference type="InterPro" id="IPR045254">
    <property type="entry name" value="Nit1/2_C-N_Hydrolase"/>
</dbReference>